<evidence type="ECO:0000256" key="1">
    <source>
        <dbReference type="SAM" id="Phobius"/>
    </source>
</evidence>
<dbReference type="SMART" id="SM00128">
    <property type="entry name" value="IPPc"/>
    <property type="match status" value="1"/>
</dbReference>
<dbReference type="InterPro" id="IPR000300">
    <property type="entry name" value="IPPc"/>
</dbReference>
<dbReference type="SUPFAM" id="SSF56219">
    <property type="entry name" value="DNase I-like"/>
    <property type="match status" value="1"/>
</dbReference>
<dbReference type="InterPro" id="IPR036691">
    <property type="entry name" value="Endo/exonu/phosph_ase_sf"/>
</dbReference>
<keyword evidence="1" id="KW-0812">Transmembrane</keyword>
<feature type="transmembrane region" description="Helical" evidence="1">
    <location>
        <begin position="472"/>
        <end position="489"/>
    </location>
</feature>
<dbReference type="OrthoDB" id="62798at2759"/>
<evidence type="ECO:0000313" key="3">
    <source>
        <dbReference type="EMBL" id="KAF0416422.1"/>
    </source>
</evidence>
<dbReference type="InterPro" id="IPR046985">
    <property type="entry name" value="IP5"/>
</dbReference>
<dbReference type="GO" id="GO:0046856">
    <property type="term" value="P:phosphatidylinositol dephosphorylation"/>
    <property type="evidence" value="ECO:0007669"/>
    <property type="project" value="InterPro"/>
</dbReference>
<dbReference type="PANTHER" id="PTHR11200">
    <property type="entry name" value="INOSITOL 5-PHOSPHATASE"/>
    <property type="match status" value="1"/>
</dbReference>
<dbReference type="Pfam" id="PF22669">
    <property type="entry name" value="Exo_endo_phos2"/>
    <property type="match status" value="1"/>
</dbReference>
<dbReference type="GO" id="GO:0004439">
    <property type="term" value="F:phosphatidylinositol-4,5-bisphosphate 5-phosphatase activity"/>
    <property type="evidence" value="ECO:0007669"/>
    <property type="project" value="TreeGrafter"/>
</dbReference>
<gene>
    <name evidence="3" type="ORF">F8M41_007458</name>
</gene>
<dbReference type="Proteomes" id="UP000439903">
    <property type="component" value="Unassembled WGS sequence"/>
</dbReference>
<dbReference type="Gene3D" id="3.60.10.10">
    <property type="entry name" value="Endonuclease/exonuclease/phosphatase"/>
    <property type="match status" value="1"/>
</dbReference>
<sequence>MTLKVLVGTYNVNKRDINQDLSSWLFPTNSSITDKPDIIVVGFQEFSPFPNAFFTNSSYLSNTSLSSGIAQYGNKSGFLGSWSKYVSNEEERLERCTSLIEKAIFVNTKESYTALVKSNFVGLALFVYVRDKSVTRRILNVEIAKCGVGSLWIGNKGGVGVRVVIDVNAFNEEQKYEDRANDTRELALCFVCAHFAPHSHNTYQRNQDFKSICERLIFANNMYSENTENTDRDSTHEQRENCEIMMTNMEEDSTPLLSSYHNKQQQYFTIYDSDFLFFFGDLNYRIELEKREGFNNPTLTISSLLDILRTHQHQRIRSCDQLAREIIDGRVLHGFEEGDLNFLPTYKYYIGSINEFDVRRRTPGWCDRIFYYWRKGDDEQISDLNVAGTAEQTSPILPINYMSHPSYTLSDHKPVSALFAITPQHERLVAKSGTSNSPFKIDENRDLKFAFGEASSIIVGCLWWLFGTERGVKVILIIGGIGFFGLWLARKLT</sequence>
<feature type="transmembrane region" description="Helical" evidence="1">
    <location>
        <begin position="449"/>
        <end position="466"/>
    </location>
</feature>
<comment type="caution">
    <text evidence="3">The sequence shown here is derived from an EMBL/GenBank/DDBJ whole genome shotgun (WGS) entry which is preliminary data.</text>
</comment>
<dbReference type="PANTHER" id="PTHR11200:SF286">
    <property type="entry name" value="5-PHOSPHATASE, PUTATIVE (AFU_ORTHOLOGUE AFUA_5G07600)-RELATED"/>
    <property type="match status" value="1"/>
</dbReference>
<keyword evidence="4" id="KW-1185">Reference proteome</keyword>
<name>A0A8H4A5B4_GIGMA</name>
<protein>
    <submittedName>
        <fullName evidence="3">DNase I-like protein</fullName>
    </submittedName>
</protein>
<evidence type="ECO:0000313" key="4">
    <source>
        <dbReference type="Proteomes" id="UP000439903"/>
    </source>
</evidence>
<feature type="domain" description="Inositol polyphosphate-related phosphatase" evidence="2">
    <location>
        <begin position="1"/>
        <end position="427"/>
    </location>
</feature>
<proteinExistence type="predicted"/>
<accession>A0A8H4A5B4</accession>
<dbReference type="EMBL" id="WTPW01001751">
    <property type="protein sequence ID" value="KAF0416422.1"/>
    <property type="molecule type" value="Genomic_DNA"/>
</dbReference>
<evidence type="ECO:0000259" key="2">
    <source>
        <dbReference type="SMART" id="SM00128"/>
    </source>
</evidence>
<organism evidence="3 4">
    <name type="scientific">Gigaspora margarita</name>
    <dbReference type="NCBI Taxonomy" id="4874"/>
    <lineage>
        <taxon>Eukaryota</taxon>
        <taxon>Fungi</taxon>
        <taxon>Fungi incertae sedis</taxon>
        <taxon>Mucoromycota</taxon>
        <taxon>Glomeromycotina</taxon>
        <taxon>Glomeromycetes</taxon>
        <taxon>Diversisporales</taxon>
        <taxon>Gigasporaceae</taxon>
        <taxon>Gigaspora</taxon>
    </lineage>
</organism>
<keyword evidence="1" id="KW-1133">Transmembrane helix</keyword>
<reference evidence="3 4" key="1">
    <citation type="journal article" date="2019" name="Environ. Microbiol.">
        <title>At the nexus of three kingdoms: the genome of the mycorrhizal fungus Gigaspora margarita provides insights into plant, endobacterial and fungal interactions.</title>
        <authorList>
            <person name="Venice F."/>
            <person name="Ghignone S."/>
            <person name="Salvioli di Fossalunga A."/>
            <person name="Amselem J."/>
            <person name="Novero M."/>
            <person name="Xianan X."/>
            <person name="Sedzielewska Toro K."/>
            <person name="Morin E."/>
            <person name="Lipzen A."/>
            <person name="Grigoriev I.V."/>
            <person name="Henrissat B."/>
            <person name="Martin F.M."/>
            <person name="Bonfante P."/>
        </authorList>
    </citation>
    <scope>NUCLEOTIDE SEQUENCE [LARGE SCALE GENOMIC DNA]</scope>
    <source>
        <strain evidence="3 4">BEG34</strain>
    </source>
</reference>
<dbReference type="AlphaFoldDB" id="A0A8H4A5B4"/>
<keyword evidence="1" id="KW-0472">Membrane</keyword>